<dbReference type="GO" id="GO:0003824">
    <property type="term" value="F:catalytic activity"/>
    <property type="evidence" value="ECO:0007669"/>
    <property type="project" value="InterPro"/>
</dbReference>
<reference evidence="3" key="1">
    <citation type="submission" date="2020-05" db="EMBL/GenBank/DDBJ databases">
        <title>WGS assembly of Corymbia citriodora subspecies variegata.</title>
        <authorList>
            <person name="Barry K."/>
            <person name="Hundley H."/>
            <person name="Shu S."/>
            <person name="Jenkins J."/>
            <person name="Grimwood J."/>
            <person name="Baten A."/>
        </authorList>
    </citation>
    <scope>NUCLEOTIDE SEQUENCE</scope>
    <source>
        <strain evidence="3">CV2-018</strain>
    </source>
</reference>
<organism evidence="3 4">
    <name type="scientific">Corymbia citriodora subsp. variegata</name>
    <dbReference type="NCBI Taxonomy" id="360336"/>
    <lineage>
        <taxon>Eukaryota</taxon>
        <taxon>Viridiplantae</taxon>
        <taxon>Streptophyta</taxon>
        <taxon>Embryophyta</taxon>
        <taxon>Tracheophyta</taxon>
        <taxon>Spermatophyta</taxon>
        <taxon>Magnoliopsida</taxon>
        <taxon>eudicotyledons</taxon>
        <taxon>Gunneridae</taxon>
        <taxon>Pentapetalae</taxon>
        <taxon>rosids</taxon>
        <taxon>malvids</taxon>
        <taxon>Myrtales</taxon>
        <taxon>Myrtaceae</taxon>
        <taxon>Myrtoideae</taxon>
        <taxon>Eucalypteae</taxon>
        <taxon>Corymbia</taxon>
    </lineage>
</organism>
<dbReference type="Gene3D" id="3.40.50.1580">
    <property type="entry name" value="Nucleoside phosphorylase domain"/>
    <property type="match status" value="1"/>
</dbReference>
<comment type="caution">
    <text evidence="3">The sequence shown here is derived from an EMBL/GenBank/DDBJ whole genome shotgun (WGS) entry which is preliminary data.</text>
</comment>
<protein>
    <recommendedName>
        <fullName evidence="2">Nucleoside phosphorylase domain-containing protein</fullName>
    </recommendedName>
</protein>
<dbReference type="OrthoDB" id="1891335at2759"/>
<dbReference type="PANTHER" id="PTHR21234">
    <property type="entry name" value="PURINE NUCLEOSIDE PHOSPHORYLASE"/>
    <property type="match status" value="1"/>
</dbReference>
<gene>
    <name evidence="3" type="ORF">BT93_L2485</name>
</gene>
<keyword evidence="4" id="KW-1185">Reference proteome</keyword>
<dbReference type="InterPro" id="IPR035994">
    <property type="entry name" value="Nucleoside_phosphorylase_sf"/>
</dbReference>
<feature type="chain" id="PRO_5036274424" description="Nucleoside phosphorylase domain-containing protein" evidence="1">
    <location>
        <begin position="24"/>
        <end position="355"/>
    </location>
</feature>
<dbReference type="Proteomes" id="UP000806378">
    <property type="component" value="Unassembled WGS sequence"/>
</dbReference>
<dbReference type="EMBL" id="MU090433">
    <property type="protein sequence ID" value="KAF7847884.1"/>
    <property type="molecule type" value="Genomic_DNA"/>
</dbReference>
<dbReference type="PANTHER" id="PTHR21234:SF19">
    <property type="entry name" value="BARK STORAGE PROTEIN B-LIKE"/>
    <property type="match status" value="1"/>
</dbReference>
<evidence type="ECO:0000259" key="2">
    <source>
        <dbReference type="Pfam" id="PF01048"/>
    </source>
</evidence>
<keyword evidence="1" id="KW-0732">Signal</keyword>
<dbReference type="InterPro" id="IPR000845">
    <property type="entry name" value="Nucleoside_phosphorylase_d"/>
</dbReference>
<dbReference type="Gramene" id="rna-gnl|WGS:JABURB|Cocit.L2485.2">
    <property type="protein sequence ID" value="cds-KAF7847883.1"/>
    <property type="gene ID" value="gene-BT93_L2485"/>
</dbReference>
<dbReference type="AlphaFoldDB" id="A0A8T0CJX0"/>
<dbReference type="EMBL" id="MU090433">
    <property type="protein sequence ID" value="KAF7847883.1"/>
    <property type="molecule type" value="Genomic_DNA"/>
</dbReference>
<dbReference type="SUPFAM" id="SSF53167">
    <property type="entry name" value="Purine and uridine phosphorylases"/>
    <property type="match status" value="1"/>
</dbReference>
<evidence type="ECO:0000313" key="3">
    <source>
        <dbReference type="EMBL" id="KAF7847883.1"/>
    </source>
</evidence>
<accession>A0A8T0CJX0</accession>
<dbReference type="Gramene" id="rna-gnl|WGS:JABURB|Cocit.L2485.1">
    <property type="protein sequence ID" value="cds-KAF7847884.1"/>
    <property type="gene ID" value="gene-BT93_L2485"/>
</dbReference>
<feature type="domain" description="Nucleoside phosphorylase" evidence="2">
    <location>
        <begin position="48"/>
        <end position="344"/>
    </location>
</feature>
<dbReference type="GO" id="GO:0009116">
    <property type="term" value="P:nucleoside metabolic process"/>
    <property type="evidence" value="ECO:0007669"/>
    <property type="project" value="InterPro"/>
</dbReference>
<proteinExistence type="predicted"/>
<sequence length="355" mass="38856">MAKRKAVVCWLVLCVTVIMVSNARDANGALPAATLKAIAKANADGPYLGIVIPNLFEMNPLLNSSSYKAAEIIDFAGRRFRFGTVEEKKVILVMTGLSVINAAITTQLLLSFFDGKGVIHYGIAGNANPALRIGDVAIPLYWAHTGLWNWQRYGQGPEDELAFESDGDYTRKIGYLRFANYTVKAAACASHDNLLNNVWYQSEEVFPVTGTPEERQHAFWIPVSYAYFAVARQLKGLKLESCINATTCLNYTPSVNTVFRGISAGIRLDNAAYRSFIYRKFQVSPVDMETASVALVCHQQNTSFIAIRALSDLAGGGSAESNEADTFSSLAADNAVAVVVEFIKNLSSSMLYWQD</sequence>
<feature type="signal peptide" evidence="1">
    <location>
        <begin position="1"/>
        <end position="23"/>
    </location>
</feature>
<evidence type="ECO:0000313" key="4">
    <source>
        <dbReference type="Proteomes" id="UP000806378"/>
    </source>
</evidence>
<dbReference type="Pfam" id="PF01048">
    <property type="entry name" value="PNP_UDP_1"/>
    <property type="match status" value="1"/>
</dbReference>
<dbReference type="CDD" id="cd09008">
    <property type="entry name" value="MTAN"/>
    <property type="match status" value="1"/>
</dbReference>
<evidence type="ECO:0000256" key="1">
    <source>
        <dbReference type="SAM" id="SignalP"/>
    </source>
</evidence>
<name>A0A8T0CJX0_CORYI</name>